<accession>A0ABY7T7H7</accession>
<keyword evidence="5" id="KW-0998">Cell outer membrane</keyword>
<dbReference type="Pfam" id="PF07980">
    <property type="entry name" value="SusD_RagB"/>
    <property type="match status" value="1"/>
</dbReference>
<reference evidence="8 9" key="1">
    <citation type="submission" date="2023-02" db="EMBL/GenBank/DDBJ databases">
        <title>Genome sequence of Mucilaginibacter jinjuensis strain KACC 16571.</title>
        <authorList>
            <person name="Kim S."/>
            <person name="Heo J."/>
            <person name="Kwon S.-W."/>
        </authorList>
    </citation>
    <scope>NUCLEOTIDE SEQUENCE [LARGE SCALE GENOMIC DNA]</scope>
    <source>
        <strain evidence="8 9">KACC 16571</strain>
    </source>
</reference>
<protein>
    <submittedName>
        <fullName evidence="8">RagB/SusD family nutrient uptake outer membrane protein</fullName>
    </submittedName>
</protein>
<dbReference type="Proteomes" id="UP001216139">
    <property type="component" value="Chromosome"/>
</dbReference>
<comment type="similarity">
    <text evidence="2">Belongs to the SusD family.</text>
</comment>
<feature type="domain" description="RagB/SusD" evidence="6">
    <location>
        <begin position="345"/>
        <end position="485"/>
    </location>
</feature>
<dbReference type="InterPro" id="IPR012944">
    <property type="entry name" value="SusD_RagB_dom"/>
</dbReference>
<evidence type="ECO:0000313" key="8">
    <source>
        <dbReference type="EMBL" id="WCT12434.1"/>
    </source>
</evidence>
<dbReference type="Pfam" id="PF14322">
    <property type="entry name" value="SusD-like_3"/>
    <property type="match status" value="1"/>
</dbReference>
<organism evidence="8 9">
    <name type="scientific">Mucilaginibacter jinjuensis</name>
    <dbReference type="NCBI Taxonomy" id="1176721"/>
    <lineage>
        <taxon>Bacteria</taxon>
        <taxon>Pseudomonadati</taxon>
        <taxon>Bacteroidota</taxon>
        <taxon>Sphingobacteriia</taxon>
        <taxon>Sphingobacteriales</taxon>
        <taxon>Sphingobacteriaceae</taxon>
        <taxon>Mucilaginibacter</taxon>
    </lineage>
</organism>
<keyword evidence="3" id="KW-0732">Signal</keyword>
<dbReference type="InterPro" id="IPR033985">
    <property type="entry name" value="SusD-like_N"/>
</dbReference>
<keyword evidence="4" id="KW-0472">Membrane</keyword>
<evidence type="ECO:0000259" key="7">
    <source>
        <dbReference type="Pfam" id="PF14322"/>
    </source>
</evidence>
<evidence type="ECO:0000256" key="5">
    <source>
        <dbReference type="ARBA" id="ARBA00023237"/>
    </source>
</evidence>
<gene>
    <name evidence="8" type="ORF">PQO05_00625</name>
</gene>
<evidence type="ECO:0000256" key="3">
    <source>
        <dbReference type="ARBA" id="ARBA00022729"/>
    </source>
</evidence>
<dbReference type="RefSeq" id="WP_273630697.1">
    <property type="nucleotide sequence ID" value="NZ_CP117167.1"/>
</dbReference>
<dbReference type="EMBL" id="CP117167">
    <property type="protein sequence ID" value="WCT12434.1"/>
    <property type="molecule type" value="Genomic_DNA"/>
</dbReference>
<proteinExistence type="inferred from homology"/>
<evidence type="ECO:0000313" key="9">
    <source>
        <dbReference type="Proteomes" id="UP001216139"/>
    </source>
</evidence>
<feature type="domain" description="SusD-like N-terminal" evidence="7">
    <location>
        <begin position="38"/>
        <end position="235"/>
    </location>
</feature>
<evidence type="ECO:0000256" key="2">
    <source>
        <dbReference type="ARBA" id="ARBA00006275"/>
    </source>
</evidence>
<evidence type="ECO:0000256" key="4">
    <source>
        <dbReference type="ARBA" id="ARBA00023136"/>
    </source>
</evidence>
<comment type="subcellular location">
    <subcellularLocation>
        <location evidence="1">Cell outer membrane</location>
    </subcellularLocation>
</comment>
<dbReference type="InterPro" id="IPR011990">
    <property type="entry name" value="TPR-like_helical_dom_sf"/>
</dbReference>
<dbReference type="SUPFAM" id="SSF48452">
    <property type="entry name" value="TPR-like"/>
    <property type="match status" value="1"/>
</dbReference>
<dbReference type="CDD" id="cd08977">
    <property type="entry name" value="SusD"/>
    <property type="match status" value="1"/>
</dbReference>
<sequence length="485" mass="52140">MKKNFISYIVAGMALVMLQPACKTTDIQPVDRISSEVAFTTHDKINAAVIGVYDGLQSPEFLSGRSLIYSDVLGQDVVVAGASAFFYSIYSNTMISTDGYATPEWNAGYAAVAKANRTMEGIQANLAAAGNDAKAFMAECEFGRALAYFTLVNHFAQPYNFTAGATHLGVPLILKSSSAFTSADLVPRASVGDVYKQIIADLKDAEVNLPADQGDEAVERANKYAASALLARVYLYQGDYANAKAEADKVINAGVYSLNADPTACFALGNYTTSESIFSIANSISDNPNTNNALPMHYNSQLKGGRADIVVSNTFLTLPGFATDDKRRALMYSETKGGSTLTYCGKYTDVSGRADWAPILRYAEVLLTDAEATVRVSGTVDAGSLAKLNQVRDRSRVSAPQYTLASFATANDFINAVLLERRIELAFEGHRIGDALRNKQGITGKQNYPDFSAAADVPYGSDKEIFPIPSTDIKLNPNLVQNPGY</sequence>
<keyword evidence="9" id="KW-1185">Reference proteome</keyword>
<evidence type="ECO:0000259" key="6">
    <source>
        <dbReference type="Pfam" id="PF07980"/>
    </source>
</evidence>
<dbReference type="Gene3D" id="1.25.40.390">
    <property type="match status" value="1"/>
</dbReference>
<evidence type="ECO:0000256" key="1">
    <source>
        <dbReference type="ARBA" id="ARBA00004442"/>
    </source>
</evidence>
<name>A0ABY7T7H7_9SPHI</name>